<keyword evidence="2" id="KW-1185">Reference proteome</keyword>
<organism evidence="1 2">
    <name type="scientific">Mesorhizobium album</name>
    <dbReference type="NCBI Taxonomy" id="3072314"/>
    <lineage>
        <taxon>Bacteria</taxon>
        <taxon>Pseudomonadati</taxon>
        <taxon>Pseudomonadota</taxon>
        <taxon>Alphaproteobacteria</taxon>
        <taxon>Hyphomicrobiales</taxon>
        <taxon>Phyllobacteriaceae</taxon>
        <taxon>Mesorhizobium</taxon>
    </lineage>
</organism>
<accession>A0ABU4Y5R3</accession>
<dbReference type="PANTHER" id="PTHR37844">
    <property type="entry name" value="SER/THR PROTEIN PHOSPHATASE SUPERFAMILY (AFU_ORTHOLOGUE AFUA_1G14840)"/>
    <property type="match status" value="1"/>
</dbReference>
<comment type="caution">
    <text evidence="1">The sequence shown here is derived from an EMBL/GenBank/DDBJ whole genome shotgun (WGS) entry which is preliminary data.</text>
</comment>
<dbReference type="Gene3D" id="3.60.21.10">
    <property type="match status" value="1"/>
</dbReference>
<sequence length="84" mass="9029">MFVHASPAARAIDSSRFNGDLLNAAYASDLSALIEAGRPALWLHGHTHDSCDYQVGNTRVVCNPRGYEDENAAFDPALVVWVGG</sequence>
<evidence type="ECO:0000313" key="2">
    <source>
        <dbReference type="Proteomes" id="UP001287059"/>
    </source>
</evidence>
<dbReference type="RefSeq" id="WP_320290380.1">
    <property type="nucleotide sequence ID" value="NZ_JAVIIW010000046.1"/>
</dbReference>
<evidence type="ECO:0000313" key="1">
    <source>
        <dbReference type="EMBL" id="MDX8482282.1"/>
    </source>
</evidence>
<reference evidence="1 2" key="1">
    <citation type="submission" date="2023-08" db="EMBL/GenBank/DDBJ databases">
        <title>Implementing the SeqCode for naming new Mesorhizobium species isolated from Vachellia karroo root nodules.</title>
        <authorList>
            <person name="Van Lill M."/>
        </authorList>
    </citation>
    <scope>NUCLEOTIDE SEQUENCE [LARGE SCALE GENOMIC DNA]</scope>
    <source>
        <strain evidence="1 2">VK24D</strain>
    </source>
</reference>
<name>A0ABU4Y5R3_9HYPH</name>
<dbReference type="Proteomes" id="UP001287059">
    <property type="component" value="Unassembled WGS sequence"/>
</dbReference>
<dbReference type="InterPro" id="IPR029052">
    <property type="entry name" value="Metallo-depent_PP-like"/>
</dbReference>
<dbReference type="SUPFAM" id="SSF56300">
    <property type="entry name" value="Metallo-dependent phosphatases"/>
    <property type="match status" value="1"/>
</dbReference>
<protein>
    <recommendedName>
        <fullName evidence="3">Metallophosphoesterase</fullName>
    </recommendedName>
</protein>
<gene>
    <name evidence="1" type="ORF">RFN28_28060</name>
</gene>
<evidence type="ECO:0008006" key="3">
    <source>
        <dbReference type="Google" id="ProtNLM"/>
    </source>
</evidence>
<dbReference type="PANTHER" id="PTHR37844:SF2">
    <property type="entry name" value="SER_THR PROTEIN PHOSPHATASE SUPERFAMILY (AFU_ORTHOLOGUE AFUA_1G14840)"/>
    <property type="match status" value="1"/>
</dbReference>
<dbReference type="EMBL" id="JAVIIW010000046">
    <property type="protein sequence ID" value="MDX8482282.1"/>
    <property type="molecule type" value="Genomic_DNA"/>
</dbReference>
<proteinExistence type="predicted"/>